<comment type="caution">
    <text evidence="4">The sequence shown here is derived from an EMBL/GenBank/DDBJ whole genome shotgun (WGS) entry which is preliminary data.</text>
</comment>
<dbReference type="PRINTS" id="PR00080">
    <property type="entry name" value="SDRFAMILY"/>
</dbReference>
<sequence>MGLEGKSAIVTGAARGIGYAIARRFANDGAKVVLADVDEKRGQEAAESLADVGTVSFVHCDVGEKLDVRNLVAATLEQHGEIDVLVNNAGIIHGCPFLDLEEADFDRVLRINLKGMFLVSQAVARYMVERVEAGGEPGAIVNMSSINAVFAIPDNVPYSVSKGGVNQLTKVMALSLAPHGIRVNAIGPGSIMTDMLSTITTDEAARKKVLSRTPMGRIGEPHEIAAIAAFLASSEASYMTGQTVYADGGRLPLNYTVAVPDES</sequence>
<keyword evidence="5" id="KW-1185">Reference proteome</keyword>
<evidence type="ECO:0000313" key="4">
    <source>
        <dbReference type="EMBL" id="MCW2306155.1"/>
    </source>
</evidence>
<evidence type="ECO:0000256" key="1">
    <source>
        <dbReference type="ARBA" id="ARBA00006484"/>
    </source>
</evidence>
<dbReference type="RefSeq" id="WP_264599820.1">
    <property type="nucleotide sequence ID" value="NZ_JAOQNS010000001.1"/>
</dbReference>
<organism evidence="4 5">
    <name type="scientific">Rhodobium gokarnense</name>
    <dbReference type="NCBI Taxonomy" id="364296"/>
    <lineage>
        <taxon>Bacteria</taxon>
        <taxon>Pseudomonadati</taxon>
        <taxon>Pseudomonadota</taxon>
        <taxon>Alphaproteobacteria</taxon>
        <taxon>Hyphomicrobiales</taxon>
        <taxon>Rhodobiaceae</taxon>
        <taxon>Rhodobium</taxon>
    </lineage>
</organism>
<protein>
    <submittedName>
        <fullName evidence="4">NAD(P)-dependent dehydrogenase (Short-subunit alcohol dehydrogenase family)</fullName>
    </submittedName>
</protein>
<dbReference type="InterPro" id="IPR002347">
    <property type="entry name" value="SDR_fam"/>
</dbReference>
<dbReference type="Gene3D" id="3.40.50.720">
    <property type="entry name" value="NAD(P)-binding Rossmann-like Domain"/>
    <property type="match status" value="1"/>
</dbReference>
<evidence type="ECO:0000256" key="2">
    <source>
        <dbReference type="ARBA" id="ARBA00023002"/>
    </source>
</evidence>
<dbReference type="SMART" id="SM00822">
    <property type="entry name" value="PKS_KR"/>
    <property type="match status" value="1"/>
</dbReference>
<accession>A0ABT3H6Z0</accession>
<dbReference type="CDD" id="cd05233">
    <property type="entry name" value="SDR_c"/>
    <property type="match status" value="1"/>
</dbReference>
<proteinExistence type="inferred from homology"/>
<comment type="similarity">
    <text evidence="1">Belongs to the short-chain dehydrogenases/reductases (SDR) family.</text>
</comment>
<dbReference type="PRINTS" id="PR00081">
    <property type="entry name" value="GDHRDH"/>
</dbReference>
<dbReference type="InterPro" id="IPR057326">
    <property type="entry name" value="KR_dom"/>
</dbReference>
<dbReference type="Proteomes" id="UP001209755">
    <property type="component" value="Unassembled WGS sequence"/>
</dbReference>
<gene>
    <name evidence="4" type="ORF">M2319_000471</name>
</gene>
<dbReference type="SUPFAM" id="SSF51735">
    <property type="entry name" value="NAD(P)-binding Rossmann-fold domains"/>
    <property type="match status" value="1"/>
</dbReference>
<evidence type="ECO:0000313" key="5">
    <source>
        <dbReference type="Proteomes" id="UP001209755"/>
    </source>
</evidence>
<dbReference type="PROSITE" id="PS00061">
    <property type="entry name" value="ADH_SHORT"/>
    <property type="match status" value="1"/>
</dbReference>
<evidence type="ECO:0000259" key="3">
    <source>
        <dbReference type="SMART" id="SM00822"/>
    </source>
</evidence>
<keyword evidence="2" id="KW-0560">Oxidoreductase</keyword>
<dbReference type="InterPro" id="IPR036291">
    <property type="entry name" value="NAD(P)-bd_dom_sf"/>
</dbReference>
<dbReference type="PANTHER" id="PTHR42760:SF133">
    <property type="entry name" value="3-OXOACYL-[ACYL-CARRIER-PROTEIN] REDUCTASE"/>
    <property type="match status" value="1"/>
</dbReference>
<reference evidence="5" key="1">
    <citation type="submission" date="2023-07" db="EMBL/GenBank/DDBJ databases">
        <title>Genome sequencing of Purple Non-Sulfur Bacteria from various extreme environments.</title>
        <authorList>
            <person name="Mayer M."/>
        </authorList>
    </citation>
    <scope>NUCLEOTIDE SEQUENCE [LARGE SCALE GENOMIC DNA]</scope>
    <source>
        <strain evidence="5">DSM 17935</strain>
    </source>
</reference>
<dbReference type="EMBL" id="JAOQNS010000001">
    <property type="protein sequence ID" value="MCW2306155.1"/>
    <property type="molecule type" value="Genomic_DNA"/>
</dbReference>
<feature type="domain" description="Ketoreductase" evidence="3">
    <location>
        <begin position="6"/>
        <end position="189"/>
    </location>
</feature>
<dbReference type="PANTHER" id="PTHR42760">
    <property type="entry name" value="SHORT-CHAIN DEHYDROGENASES/REDUCTASES FAMILY MEMBER"/>
    <property type="match status" value="1"/>
</dbReference>
<dbReference type="NCBIfam" id="NF005559">
    <property type="entry name" value="PRK07231.1"/>
    <property type="match status" value="1"/>
</dbReference>
<dbReference type="Pfam" id="PF13561">
    <property type="entry name" value="adh_short_C2"/>
    <property type="match status" value="1"/>
</dbReference>
<name>A0ABT3H6Z0_9HYPH</name>
<dbReference type="InterPro" id="IPR020904">
    <property type="entry name" value="Sc_DH/Rdtase_CS"/>
</dbReference>